<organism evidence="12 13">
    <name type="scientific">Eggerthella lenta</name>
    <name type="common">Eubacterium lentum</name>
    <dbReference type="NCBI Taxonomy" id="84112"/>
    <lineage>
        <taxon>Bacteria</taxon>
        <taxon>Bacillati</taxon>
        <taxon>Actinomycetota</taxon>
        <taxon>Coriobacteriia</taxon>
        <taxon>Eggerthellales</taxon>
        <taxon>Eggerthellaceae</taxon>
        <taxon>Eggerthella</taxon>
    </lineage>
</organism>
<evidence type="ECO:0000256" key="8">
    <source>
        <dbReference type="PROSITE-ProRule" id="PRU00169"/>
    </source>
</evidence>
<dbReference type="PANTHER" id="PTHR43047">
    <property type="entry name" value="TWO-COMPONENT HISTIDINE PROTEIN KINASE"/>
    <property type="match status" value="1"/>
</dbReference>
<dbReference type="PRINTS" id="PR00344">
    <property type="entry name" value="BCTRLSENSOR"/>
</dbReference>
<dbReference type="PANTHER" id="PTHR43047:SF66">
    <property type="entry name" value="HISKA"/>
    <property type="match status" value="1"/>
</dbReference>
<dbReference type="RefSeq" id="WP_114534420.1">
    <property type="nucleotide sequence ID" value="NZ_JAQDVM010000017.1"/>
</dbReference>
<dbReference type="CDD" id="cd17546">
    <property type="entry name" value="REC_hyHK_CKI1_RcsC-like"/>
    <property type="match status" value="1"/>
</dbReference>
<evidence type="ECO:0000256" key="3">
    <source>
        <dbReference type="ARBA" id="ARBA00012438"/>
    </source>
</evidence>
<dbReference type="SUPFAM" id="SSF47384">
    <property type="entry name" value="Homodimeric domain of signal transducing histidine kinase"/>
    <property type="match status" value="1"/>
</dbReference>
<feature type="domain" description="Response regulatory" evidence="11">
    <location>
        <begin position="532"/>
        <end position="654"/>
    </location>
</feature>
<dbReference type="PROSITE" id="PS50109">
    <property type="entry name" value="HIS_KIN"/>
    <property type="match status" value="1"/>
</dbReference>
<dbReference type="InterPro" id="IPR036097">
    <property type="entry name" value="HisK_dim/P_sf"/>
</dbReference>
<keyword evidence="6 12" id="KW-0418">Kinase</keyword>
<dbReference type="EMBL" id="PPTU01000021">
    <property type="protein sequence ID" value="RDB68339.1"/>
    <property type="molecule type" value="Genomic_DNA"/>
</dbReference>
<evidence type="ECO:0000256" key="6">
    <source>
        <dbReference type="ARBA" id="ARBA00022777"/>
    </source>
</evidence>
<comment type="catalytic activity">
    <reaction evidence="1">
        <text>ATP + protein L-histidine = ADP + protein N-phospho-L-histidine.</text>
        <dbReference type="EC" id="2.7.13.3"/>
    </reaction>
</comment>
<evidence type="ECO:0000259" key="10">
    <source>
        <dbReference type="PROSITE" id="PS50109"/>
    </source>
</evidence>
<dbReference type="GO" id="GO:0000155">
    <property type="term" value="F:phosphorelay sensor kinase activity"/>
    <property type="evidence" value="ECO:0007669"/>
    <property type="project" value="InterPro"/>
</dbReference>
<keyword evidence="9" id="KW-1133">Transmembrane helix</keyword>
<accession>A0A369MA75</accession>
<dbReference type="InterPro" id="IPR001789">
    <property type="entry name" value="Sig_transdc_resp-reg_receiver"/>
</dbReference>
<dbReference type="SUPFAM" id="SSF55874">
    <property type="entry name" value="ATPase domain of HSP90 chaperone/DNA topoisomerase II/histidine kinase"/>
    <property type="match status" value="1"/>
</dbReference>
<evidence type="ECO:0000256" key="9">
    <source>
        <dbReference type="SAM" id="Phobius"/>
    </source>
</evidence>
<dbReference type="Gene3D" id="3.40.50.2300">
    <property type="match status" value="1"/>
</dbReference>
<evidence type="ECO:0000259" key="11">
    <source>
        <dbReference type="PROSITE" id="PS50110"/>
    </source>
</evidence>
<evidence type="ECO:0000256" key="2">
    <source>
        <dbReference type="ARBA" id="ARBA00004236"/>
    </source>
</evidence>
<keyword evidence="5" id="KW-0808">Transferase</keyword>
<evidence type="ECO:0000256" key="5">
    <source>
        <dbReference type="ARBA" id="ARBA00022679"/>
    </source>
</evidence>
<dbReference type="AlphaFoldDB" id="A0A369MA75"/>
<evidence type="ECO:0000313" key="12">
    <source>
        <dbReference type="EMBL" id="RDB68339.1"/>
    </source>
</evidence>
<feature type="transmembrane region" description="Helical" evidence="9">
    <location>
        <begin position="21"/>
        <end position="42"/>
    </location>
</feature>
<dbReference type="InterPro" id="IPR003594">
    <property type="entry name" value="HATPase_dom"/>
</dbReference>
<feature type="modified residue" description="4-aspartylphosphate" evidence="8">
    <location>
        <position position="584"/>
    </location>
</feature>
<dbReference type="InterPro" id="IPR005467">
    <property type="entry name" value="His_kinase_dom"/>
</dbReference>
<proteinExistence type="predicted"/>
<dbReference type="EC" id="2.7.13.3" evidence="3"/>
<feature type="domain" description="Histidine kinase" evidence="10">
    <location>
        <begin position="253"/>
        <end position="498"/>
    </location>
</feature>
<keyword evidence="4 8" id="KW-0597">Phosphoprotein</keyword>
<comment type="subcellular location">
    <subcellularLocation>
        <location evidence="2">Cell membrane</location>
    </subcellularLocation>
</comment>
<evidence type="ECO:0000256" key="1">
    <source>
        <dbReference type="ARBA" id="ARBA00000085"/>
    </source>
</evidence>
<dbReference type="InterPro" id="IPR004358">
    <property type="entry name" value="Sig_transdc_His_kin-like_C"/>
</dbReference>
<feature type="transmembrane region" description="Helical" evidence="9">
    <location>
        <begin position="198"/>
        <end position="219"/>
    </location>
</feature>
<evidence type="ECO:0000256" key="4">
    <source>
        <dbReference type="ARBA" id="ARBA00022553"/>
    </source>
</evidence>
<dbReference type="CDD" id="cd16922">
    <property type="entry name" value="HATPase_EvgS-ArcB-TorS-like"/>
    <property type="match status" value="1"/>
</dbReference>
<keyword evidence="7" id="KW-0902">Two-component regulatory system</keyword>
<evidence type="ECO:0000256" key="7">
    <source>
        <dbReference type="ARBA" id="ARBA00023012"/>
    </source>
</evidence>
<dbReference type="InterPro" id="IPR011006">
    <property type="entry name" value="CheY-like_superfamily"/>
</dbReference>
<dbReference type="InterPro" id="IPR003661">
    <property type="entry name" value="HisK_dim/P_dom"/>
</dbReference>
<reference evidence="12 13" key="1">
    <citation type="journal article" date="2018" name="Elife">
        <title>Discovery and characterization of a prevalent human gut bacterial enzyme sufficient for the inactivation of a family of plant toxins.</title>
        <authorList>
            <person name="Koppel N."/>
            <person name="Bisanz J.E."/>
            <person name="Pandelia M.E."/>
            <person name="Turnbaugh P.J."/>
            <person name="Balskus E.P."/>
        </authorList>
    </citation>
    <scope>NUCLEOTIDE SEQUENCE [LARGE SCALE GENOMIC DNA]</scope>
    <source>
        <strain evidence="12 13">W1 BHI 6</strain>
    </source>
</reference>
<dbReference type="PROSITE" id="PS50110">
    <property type="entry name" value="RESPONSE_REGULATORY"/>
    <property type="match status" value="1"/>
</dbReference>
<dbReference type="GO" id="GO:0009927">
    <property type="term" value="F:histidine phosphotransfer kinase activity"/>
    <property type="evidence" value="ECO:0007669"/>
    <property type="project" value="TreeGrafter"/>
</dbReference>
<evidence type="ECO:0000313" key="13">
    <source>
        <dbReference type="Proteomes" id="UP000253970"/>
    </source>
</evidence>
<dbReference type="Pfam" id="PF00512">
    <property type="entry name" value="HisKA"/>
    <property type="match status" value="1"/>
</dbReference>
<protein>
    <recommendedName>
        <fullName evidence="3">histidine kinase</fullName>
        <ecNumber evidence="3">2.7.13.3</ecNumber>
    </recommendedName>
</protein>
<dbReference type="InterPro" id="IPR036890">
    <property type="entry name" value="HATPase_C_sf"/>
</dbReference>
<dbReference type="SMART" id="SM00388">
    <property type="entry name" value="HisKA"/>
    <property type="match status" value="1"/>
</dbReference>
<keyword evidence="9" id="KW-0472">Membrane</keyword>
<dbReference type="GO" id="GO:0005886">
    <property type="term" value="C:plasma membrane"/>
    <property type="evidence" value="ECO:0007669"/>
    <property type="project" value="UniProtKB-SubCell"/>
</dbReference>
<dbReference type="Pfam" id="PF00072">
    <property type="entry name" value="Response_reg"/>
    <property type="match status" value="1"/>
</dbReference>
<sequence>MKKVSSRKHDRFGRVLDSDPVYLIAALALMALLVSFYAVLLVNMNAIDTKTEDLKEHPYAVTVAAGRAETLLMQVRTLDNRLAFARTPETVASVKTEFASIDENLRTAFRVVEQRHHGNPEKAKDLVSNYEEFSELQDRLITLSLSDADDEAVAAFLASEIDPRIDRMLEDNQAIISAAARSFDQLYKAVGKTRQDTMFTASVLMTAVMVALVLFLVVIKRKNRQERELQESLRCAMEKAQDASEVKSRFLSNVSHDIRTPLTAIMGLVDIAVEHIDERDRVKECFDKVQLSSHHLLNLVNDVLDMSKIESGQINLCCKPFDLHVVVETLGSIVRPQADSKHLTFSVLRVDVEDGLVLGDEMHVNQVLINLLGNAVKYTEPSGTVSLAVEELRGDERVEYAAQHGLSLEPTSHDGFDMCIRLIRFIVEDDGIGMSKEFMSRLFDPFEREEVPTRLSVEGTGLGLSIVKNLADLMGGTVQVQSERGRGSRFTLVLPFEACEGDACKLQLEESIEAERSDAAVSAVSCSWQHVHVLLAEDNEIIGEIAEEIIASTGATVERAWNGLDVLDLLEGAPEGRFDLVFMDIQMPGMDGLEAARLVVERYREAGRAQPPIIATTANAYEEDRRRALDAGMDGFAVKPIGKSEVCHLFATFVDAKIDE</sequence>
<dbReference type="SUPFAM" id="SSF52172">
    <property type="entry name" value="CheY-like"/>
    <property type="match status" value="1"/>
</dbReference>
<dbReference type="CDD" id="cd00082">
    <property type="entry name" value="HisKA"/>
    <property type="match status" value="1"/>
</dbReference>
<dbReference type="Proteomes" id="UP000253970">
    <property type="component" value="Unassembled WGS sequence"/>
</dbReference>
<dbReference type="SMART" id="SM00387">
    <property type="entry name" value="HATPase_c"/>
    <property type="match status" value="1"/>
</dbReference>
<dbReference type="SMART" id="SM00448">
    <property type="entry name" value="REC"/>
    <property type="match status" value="1"/>
</dbReference>
<name>A0A369MA75_EGGLN</name>
<gene>
    <name evidence="12" type="ORF">C1875_11815</name>
</gene>
<dbReference type="Gene3D" id="1.10.287.130">
    <property type="match status" value="1"/>
</dbReference>
<comment type="caution">
    <text evidence="12">The sequence shown here is derived from an EMBL/GenBank/DDBJ whole genome shotgun (WGS) entry which is preliminary data.</text>
</comment>
<dbReference type="Gene3D" id="3.30.565.10">
    <property type="entry name" value="Histidine kinase-like ATPase, C-terminal domain"/>
    <property type="match status" value="1"/>
</dbReference>
<dbReference type="Pfam" id="PF02518">
    <property type="entry name" value="HATPase_c"/>
    <property type="match status" value="1"/>
</dbReference>
<keyword evidence="9" id="KW-0812">Transmembrane</keyword>